<reference evidence="1 2" key="1">
    <citation type="submission" date="2019-03" db="EMBL/GenBank/DDBJ databases">
        <title>Genomic Encyclopedia of Type Strains, Phase IV (KMG-IV): sequencing the most valuable type-strain genomes for metagenomic binning, comparative biology and taxonomic classification.</title>
        <authorList>
            <person name="Goeker M."/>
        </authorList>
    </citation>
    <scope>NUCLEOTIDE SEQUENCE [LARGE SCALE GENOMIC DNA]</scope>
    <source>
        <strain evidence="1 2">DSM 100059</strain>
    </source>
</reference>
<gene>
    <name evidence="1" type="ORF">EDB95_1646</name>
</gene>
<name>A0A4R8DU08_9BACT</name>
<organism evidence="1 2">
    <name type="scientific">Dinghuibacter silviterrae</name>
    <dbReference type="NCBI Taxonomy" id="1539049"/>
    <lineage>
        <taxon>Bacteria</taxon>
        <taxon>Pseudomonadati</taxon>
        <taxon>Bacteroidota</taxon>
        <taxon>Chitinophagia</taxon>
        <taxon>Chitinophagales</taxon>
        <taxon>Chitinophagaceae</taxon>
        <taxon>Dinghuibacter</taxon>
    </lineage>
</organism>
<proteinExistence type="predicted"/>
<dbReference type="AlphaFoldDB" id="A0A4R8DU08"/>
<keyword evidence="2" id="KW-1185">Reference proteome</keyword>
<protein>
    <submittedName>
        <fullName evidence="1">Uncharacterized protein</fullName>
    </submittedName>
</protein>
<sequence length="86" mass="10119">MSHYTIHLPTGEQADVRQGFIIRKTLQFWRKAERKKAYFVQVGQQQYRLLRSMDGTWLSAAEGDFQPTDGHMSDALKEAITRYEQR</sequence>
<dbReference type="OrthoDB" id="1081439at2"/>
<dbReference type="Proteomes" id="UP000294498">
    <property type="component" value="Unassembled WGS sequence"/>
</dbReference>
<dbReference type="RefSeq" id="WP_133992451.1">
    <property type="nucleotide sequence ID" value="NZ_SODV01000001.1"/>
</dbReference>
<evidence type="ECO:0000313" key="1">
    <source>
        <dbReference type="EMBL" id="TDX00621.1"/>
    </source>
</evidence>
<comment type="caution">
    <text evidence="1">The sequence shown here is derived from an EMBL/GenBank/DDBJ whole genome shotgun (WGS) entry which is preliminary data.</text>
</comment>
<accession>A0A4R8DU08</accession>
<evidence type="ECO:0000313" key="2">
    <source>
        <dbReference type="Proteomes" id="UP000294498"/>
    </source>
</evidence>
<dbReference type="EMBL" id="SODV01000001">
    <property type="protein sequence ID" value="TDX00621.1"/>
    <property type="molecule type" value="Genomic_DNA"/>
</dbReference>